<dbReference type="RefSeq" id="WP_338530448.1">
    <property type="nucleotide sequence ID" value="NZ_CP030941.1"/>
</dbReference>
<evidence type="ECO:0000256" key="4">
    <source>
        <dbReference type="ARBA" id="ARBA00022777"/>
    </source>
</evidence>
<evidence type="ECO:0000313" key="7">
    <source>
        <dbReference type="EMBL" id="UUP18193.1"/>
    </source>
</evidence>
<dbReference type="GO" id="GO:0004673">
    <property type="term" value="F:protein histidine kinase activity"/>
    <property type="evidence" value="ECO:0007669"/>
    <property type="project" value="UniProtKB-EC"/>
</dbReference>
<feature type="transmembrane region" description="Helical" evidence="5">
    <location>
        <begin position="7"/>
        <end position="29"/>
    </location>
</feature>
<comment type="catalytic activity">
    <reaction evidence="1">
        <text>ATP + protein L-histidine = ADP + protein N-phospho-L-histidine.</text>
        <dbReference type="EC" id="2.7.13.3"/>
    </reaction>
</comment>
<sequence length="439" mass="48553">MKAARGIYTYPLSLAAIFVFTCLLSFALWRLSNAEEALRNQVGDNMLWSISRAQVAAQRLDIAVARAHLGETNKDELALRYDVLLSRLTLLEAGPQRRYLAELGHHEAIDELSSRVRALEDEILSAGSTSMRAAGEIHGLLSTLASEFGRAANRSMVAQWNETGERLDAQHAAVLQVIAIVVTILALGAFISWRMLAALQSEQRAQLSLLREKEIREAYRSFVSLVSHQFRTPLSVIDSSMQRILRKGPAMPHAELARRAGRVREVVASLTQLMEITLHSMKLEAGQIDINMVELDVVAELERLRQSQMEDRPDRTLRIDVGDEVPARITADPLLLQEILGNLIVNAVTYSPQSEPVTIRVSAGSNCVHIAVEDRGIGIPEAEKERVFQPFFRASTATDIRGVGIGLHLSRRIARMMGGDVTFESTKGVGSTFTLMLTI</sequence>
<dbReference type="EMBL" id="CP030941">
    <property type="protein sequence ID" value="UUP18193.1"/>
    <property type="molecule type" value="Genomic_DNA"/>
</dbReference>
<dbReference type="InterPro" id="IPR003594">
    <property type="entry name" value="HATPase_dom"/>
</dbReference>
<dbReference type="EC" id="2.7.13.3" evidence="2"/>
<dbReference type="PANTHER" id="PTHR43047:SF72">
    <property type="entry name" value="OSMOSENSING HISTIDINE PROTEIN KINASE SLN1"/>
    <property type="match status" value="1"/>
</dbReference>
<dbReference type="PANTHER" id="PTHR43047">
    <property type="entry name" value="TWO-COMPONENT HISTIDINE PROTEIN KINASE"/>
    <property type="match status" value="1"/>
</dbReference>
<dbReference type="Gene3D" id="1.10.287.130">
    <property type="match status" value="1"/>
</dbReference>
<keyword evidence="4" id="KW-0418">Kinase</keyword>
<dbReference type="Pfam" id="PF02518">
    <property type="entry name" value="HATPase_c"/>
    <property type="match status" value="1"/>
</dbReference>
<gene>
    <name evidence="7" type="primary">arcB_3</name>
    <name evidence="7" type="ORF">NTH_02673</name>
</gene>
<dbReference type="InterPro" id="IPR004358">
    <property type="entry name" value="Sig_transdc_His_kin-like_C"/>
</dbReference>
<name>A0ABY5MNJ5_9HYPH</name>
<evidence type="ECO:0000256" key="5">
    <source>
        <dbReference type="SAM" id="Phobius"/>
    </source>
</evidence>
<organism evidence="7 8">
    <name type="scientific">Nitratireductor thuwali</name>
    <dbReference type="NCBI Taxonomy" id="2267699"/>
    <lineage>
        <taxon>Bacteria</taxon>
        <taxon>Pseudomonadati</taxon>
        <taxon>Pseudomonadota</taxon>
        <taxon>Alphaproteobacteria</taxon>
        <taxon>Hyphomicrobiales</taxon>
        <taxon>Phyllobacteriaceae</taxon>
        <taxon>Nitratireductor</taxon>
    </lineage>
</organism>
<dbReference type="SUPFAM" id="SSF47384">
    <property type="entry name" value="Homodimeric domain of signal transducing histidine kinase"/>
    <property type="match status" value="1"/>
</dbReference>
<dbReference type="SMART" id="SM00387">
    <property type="entry name" value="HATPase_c"/>
    <property type="match status" value="1"/>
</dbReference>
<dbReference type="PRINTS" id="PR00344">
    <property type="entry name" value="BCTRLSENSOR"/>
</dbReference>
<evidence type="ECO:0000259" key="6">
    <source>
        <dbReference type="PROSITE" id="PS50109"/>
    </source>
</evidence>
<protein>
    <recommendedName>
        <fullName evidence="2">histidine kinase</fullName>
        <ecNumber evidence="2">2.7.13.3</ecNumber>
    </recommendedName>
</protein>
<feature type="domain" description="Histidine kinase" evidence="6">
    <location>
        <begin position="225"/>
        <end position="439"/>
    </location>
</feature>
<evidence type="ECO:0000256" key="3">
    <source>
        <dbReference type="ARBA" id="ARBA00022679"/>
    </source>
</evidence>
<keyword evidence="3 7" id="KW-0808">Transferase</keyword>
<evidence type="ECO:0000313" key="8">
    <source>
        <dbReference type="Proteomes" id="UP001342418"/>
    </source>
</evidence>
<feature type="transmembrane region" description="Helical" evidence="5">
    <location>
        <begin position="173"/>
        <end position="196"/>
    </location>
</feature>
<dbReference type="CDD" id="cd00075">
    <property type="entry name" value="HATPase"/>
    <property type="match status" value="1"/>
</dbReference>
<evidence type="ECO:0000256" key="2">
    <source>
        <dbReference type="ARBA" id="ARBA00012438"/>
    </source>
</evidence>
<reference evidence="7 8" key="1">
    <citation type="submission" date="2018-07" db="EMBL/GenBank/DDBJ databases">
        <title>Genome sequence of Nitratireductor thuwali#1536.</title>
        <authorList>
            <person name="Michoud G."/>
            <person name="Merlino G."/>
            <person name="Sefrji F.O."/>
            <person name="Daffonchio D."/>
        </authorList>
    </citation>
    <scope>NUCLEOTIDE SEQUENCE [LARGE SCALE GENOMIC DNA]</scope>
    <source>
        <strain evidence="8">Nit1536</strain>
    </source>
</reference>
<dbReference type="InterPro" id="IPR005467">
    <property type="entry name" value="His_kinase_dom"/>
</dbReference>
<keyword evidence="5" id="KW-0472">Membrane</keyword>
<proteinExistence type="predicted"/>
<dbReference type="Gene3D" id="3.30.565.10">
    <property type="entry name" value="Histidine kinase-like ATPase, C-terminal domain"/>
    <property type="match status" value="1"/>
</dbReference>
<keyword evidence="8" id="KW-1185">Reference proteome</keyword>
<dbReference type="InterPro" id="IPR036890">
    <property type="entry name" value="HATPase_C_sf"/>
</dbReference>
<keyword evidence="5" id="KW-1133">Transmembrane helix</keyword>
<keyword evidence="5" id="KW-0812">Transmembrane</keyword>
<dbReference type="InterPro" id="IPR036097">
    <property type="entry name" value="HisK_dim/P_sf"/>
</dbReference>
<accession>A0ABY5MNJ5</accession>
<evidence type="ECO:0000256" key="1">
    <source>
        <dbReference type="ARBA" id="ARBA00000085"/>
    </source>
</evidence>
<dbReference type="Proteomes" id="UP001342418">
    <property type="component" value="Chromosome"/>
</dbReference>
<dbReference type="PROSITE" id="PS50109">
    <property type="entry name" value="HIS_KIN"/>
    <property type="match status" value="1"/>
</dbReference>
<dbReference type="SUPFAM" id="SSF55874">
    <property type="entry name" value="ATPase domain of HSP90 chaperone/DNA topoisomerase II/histidine kinase"/>
    <property type="match status" value="1"/>
</dbReference>